<dbReference type="InterPro" id="IPR001223">
    <property type="entry name" value="Glyco_hydro18_cat"/>
</dbReference>
<dbReference type="InterPro" id="IPR017853">
    <property type="entry name" value="GH"/>
</dbReference>
<dbReference type="GO" id="GO:0008061">
    <property type="term" value="F:chitin binding"/>
    <property type="evidence" value="ECO:0007669"/>
    <property type="project" value="InterPro"/>
</dbReference>
<evidence type="ECO:0000256" key="9">
    <source>
        <dbReference type="SAM" id="SignalP"/>
    </source>
</evidence>
<feature type="region of interest" description="Disordered" evidence="8">
    <location>
        <begin position="37"/>
        <end position="70"/>
    </location>
</feature>
<dbReference type="SMART" id="SM00636">
    <property type="entry name" value="Glyco_18"/>
    <property type="match status" value="1"/>
</dbReference>
<keyword evidence="4" id="KW-0146">Chitin degradation</keyword>
<dbReference type="EMBL" id="FOET01000002">
    <property type="protein sequence ID" value="SEP83614.1"/>
    <property type="molecule type" value="Genomic_DNA"/>
</dbReference>
<dbReference type="RefSeq" id="WP_107436742.1">
    <property type="nucleotide sequence ID" value="NZ_FOET01000002.1"/>
</dbReference>
<evidence type="ECO:0000313" key="11">
    <source>
        <dbReference type="EMBL" id="SEP83614.1"/>
    </source>
</evidence>
<dbReference type="SUPFAM" id="SSF51445">
    <property type="entry name" value="(Trans)glycosidases"/>
    <property type="match status" value="1"/>
</dbReference>
<evidence type="ECO:0000313" key="12">
    <source>
        <dbReference type="Proteomes" id="UP000199055"/>
    </source>
</evidence>
<dbReference type="AlphaFoldDB" id="A0A1H9B3U3"/>
<keyword evidence="3 6" id="KW-0378">Hydrolase</keyword>
<evidence type="ECO:0000256" key="6">
    <source>
        <dbReference type="RuleBase" id="RU000489"/>
    </source>
</evidence>
<organism evidence="11 12">
    <name type="scientific">Streptomyces radiopugnans</name>
    <dbReference type="NCBI Taxonomy" id="403935"/>
    <lineage>
        <taxon>Bacteria</taxon>
        <taxon>Bacillati</taxon>
        <taxon>Actinomycetota</taxon>
        <taxon>Actinomycetes</taxon>
        <taxon>Kitasatosporales</taxon>
        <taxon>Streptomycetaceae</taxon>
        <taxon>Streptomyces</taxon>
    </lineage>
</organism>
<comment type="catalytic activity">
    <reaction evidence="1">
        <text>Random endo-hydrolysis of N-acetyl-beta-D-glucosaminide (1-&gt;4)-beta-linkages in chitin and chitodextrins.</text>
        <dbReference type="EC" id="3.2.1.14"/>
    </reaction>
</comment>
<feature type="compositionally biased region" description="Low complexity" evidence="8">
    <location>
        <begin position="37"/>
        <end position="60"/>
    </location>
</feature>
<dbReference type="PANTHER" id="PTHR11177:SF317">
    <property type="entry name" value="CHITINASE 12-RELATED"/>
    <property type="match status" value="1"/>
</dbReference>
<dbReference type="GO" id="GO:0008843">
    <property type="term" value="F:endochitinase activity"/>
    <property type="evidence" value="ECO:0007669"/>
    <property type="project" value="UniProtKB-EC"/>
</dbReference>
<accession>A0A1H9B3U3</accession>
<dbReference type="Gene3D" id="3.20.20.80">
    <property type="entry name" value="Glycosidases"/>
    <property type="match status" value="1"/>
</dbReference>
<feature type="domain" description="GH18" evidence="10">
    <location>
        <begin position="66"/>
        <end position="464"/>
    </location>
</feature>
<dbReference type="PROSITE" id="PS01095">
    <property type="entry name" value="GH18_1"/>
    <property type="match status" value="1"/>
</dbReference>
<evidence type="ECO:0000256" key="4">
    <source>
        <dbReference type="ARBA" id="ARBA00023024"/>
    </source>
</evidence>
<feature type="chain" id="PRO_5011783706" description="chitinase" evidence="9">
    <location>
        <begin position="39"/>
        <end position="465"/>
    </location>
</feature>
<dbReference type="CDD" id="cd06548">
    <property type="entry name" value="GH18_chitinase"/>
    <property type="match status" value="1"/>
</dbReference>
<dbReference type="GO" id="GO:0005975">
    <property type="term" value="P:carbohydrate metabolic process"/>
    <property type="evidence" value="ECO:0007669"/>
    <property type="project" value="InterPro"/>
</dbReference>
<keyword evidence="12" id="KW-1185">Reference proteome</keyword>
<dbReference type="InterPro" id="IPR001579">
    <property type="entry name" value="Glyco_hydro_18_chit_AS"/>
</dbReference>
<dbReference type="STRING" id="403935.SAMN05216481_102167"/>
<reference evidence="11 12" key="1">
    <citation type="submission" date="2016-10" db="EMBL/GenBank/DDBJ databases">
        <authorList>
            <person name="de Groot N.N."/>
        </authorList>
    </citation>
    <scope>NUCLEOTIDE SEQUENCE [LARGE SCALE GENOMIC DNA]</scope>
    <source>
        <strain evidence="11 12">CGMCC 4.3519</strain>
    </source>
</reference>
<dbReference type="InterPro" id="IPR011583">
    <property type="entry name" value="Chitinase_II/V-like_cat"/>
</dbReference>
<keyword evidence="9" id="KW-0732">Signal</keyword>
<dbReference type="EC" id="3.2.1.14" evidence="2"/>
<evidence type="ECO:0000256" key="5">
    <source>
        <dbReference type="ARBA" id="ARBA00023295"/>
    </source>
</evidence>
<dbReference type="Gene3D" id="3.10.50.10">
    <property type="match status" value="1"/>
</dbReference>
<evidence type="ECO:0000256" key="8">
    <source>
        <dbReference type="SAM" id="MobiDB-lite"/>
    </source>
</evidence>
<evidence type="ECO:0000256" key="1">
    <source>
        <dbReference type="ARBA" id="ARBA00000822"/>
    </source>
</evidence>
<dbReference type="PROSITE" id="PS51910">
    <property type="entry name" value="GH18_2"/>
    <property type="match status" value="1"/>
</dbReference>
<keyword evidence="4" id="KW-0119">Carbohydrate metabolism</keyword>
<feature type="signal peptide" evidence="9">
    <location>
        <begin position="1"/>
        <end position="38"/>
    </location>
</feature>
<evidence type="ECO:0000256" key="7">
    <source>
        <dbReference type="RuleBase" id="RU004453"/>
    </source>
</evidence>
<evidence type="ECO:0000259" key="10">
    <source>
        <dbReference type="PROSITE" id="PS51910"/>
    </source>
</evidence>
<protein>
    <recommendedName>
        <fullName evidence="2">chitinase</fullName>
        <ecNumber evidence="2">3.2.1.14</ecNumber>
    </recommendedName>
</protein>
<evidence type="ECO:0000256" key="3">
    <source>
        <dbReference type="ARBA" id="ARBA00022801"/>
    </source>
</evidence>
<keyword evidence="5 6" id="KW-0326">Glycosidase</keyword>
<gene>
    <name evidence="11" type="ORF">SAMN05216481_102167</name>
</gene>
<dbReference type="Pfam" id="PF00704">
    <property type="entry name" value="Glyco_hydro_18"/>
    <property type="match status" value="1"/>
</dbReference>
<dbReference type="PANTHER" id="PTHR11177">
    <property type="entry name" value="CHITINASE"/>
    <property type="match status" value="1"/>
</dbReference>
<dbReference type="InterPro" id="IPR050314">
    <property type="entry name" value="Glycosyl_Hydrlase_18"/>
</dbReference>
<dbReference type="InterPro" id="IPR029070">
    <property type="entry name" value="Chitinase_insertion_sf"/>
</dbReference>
<dbReference type="GO" id="GO:0006032">
    <property type="term" value="P:chitin catabolic process"/>
    <property type="evidence" value="ECO:0007669"/>
    <property type="project" value="UniProtKB-KW"/>
</dbReference>
<evidence type="ECO:0000256" key="2">
    <source>
        <dbReference type="ARBA" id="ARBA00012729"/>
    </source>
</evidence>
<name>A0A1H9B3U3_9ACTN</name>
<proteinExistence type="inferred from homology"/>
<sequence>MTAASRTALPPRPRQPGAAPLLAGALAVLLAVAPPAPASTSASAAPAGAPTGASAGVSTAPERPGGERVGYFPSWGPGDGFHVRDIDRAAARLTVVDYAFGQVSDKGVCVESDDNPRKDAWRDYRRPVPASESVDGAADRPGQRLKGNFNQLRKLKERHPHLRVVISLKSAHFSDAALTAKSRAELVSSCVDLFIGGDLPETQDRGGPVGGPGAAAGVFDGIDLDWEYPAHPGSGGHRHRPADTRNFTLLMAEFRRRLDGAERRAGRELLLTAAVPPDWPKRSRIEAGELARHADFLNVMAYDFAGPWSPKGPTDHHANLRLGRTRNVTSGRLSAEQAARAYVAQGVPARKVVLGVPFYGYGWKDVPPHGHGLHQPAGAALDSRPYRFVARQPGRVFRDRAAGAVWKYDAGSRTFWTFDDASTVRAKAAFVREHGLGGVMVWSLDGDDARGTLLSALDAGLRKGS</sequence>
<comment type="similarity">
    <text evidence="7">Belongs to the glycosyl hydrolase 18 family.</text>
</comment>
<keyword evidence="4" id="KW-0624">Polysaccharide degradation</keyword>
<dbReference type="Proteomes" id="UP000199055">
    <property type="component" value="Unassembled WGS sequence"/>
</dbReference>